<gene>
    <name evidence="10" type="ORF">BDV96DRAFT_580371</name>
</gene>
<sequence length="113" mass="13180">MLVLQRELLQAWTAKVCAPSCPKVAEFYTDYHHSKHVNRKHTRRYQCELCNSAFHLNADLRRHERTVHRNELSGAVEEFTCPNAECPIPGKVFVRKDNFERHVRGCGRSTMDV</sequence>
<dbReference type="GO" id="GO:0005634">
    <property type="term" value="C:nucleus"/>
    <property type="evidence" value="ECO:0007669"/>
    <property type="project" value="UniProtKB-SubCell"/>
</dbReference>
<dbReference type="InterPro" id="IPR051061">
    <property type="entry name" value="Zinc_finger_trans_reg"/>
</dbReference>
<keyword evidence="4" id="KW-0862">Zinc</keyword>
<evidence type="ECO:0000256" key="5">
    <source>
        <dbReference type="ARBA" id="ARBA00023015"/>
    </source>
</evidence>
<dbReference type="Pfam" id="PF00096">
    <property type="entry name" value="zf-C2H2"/>
    <property type="match status" value="2"/>
</dbReference>
<dbReference type="GO" id="GO:0006357">
    <property type="term" value="P:regulation of transcription by RNA polymerase II"/>
    <property type="evidence" value="ECO:0007669"/>
    <property type="project" value="TreeGrafter"/>
</dbReference>
<evidence type="ECO:0000256" key="7">
    <source>
        <dbReference type="ARBA" id="ARBA00023242"/>
    </source>
</evidence>
<dbReference type="InterPro" id="IPR013087">
    <property type="entry name" value="Znf_C2H2_type"/>
</dbReference>
<evidence type="ECO:0000313" key="11">
    <source>
        <dbReference type="Proteomes" id="UP000799770"/>
    </source>
</evidence>
<keyword evidence="6" id="KW-0804">Transcription</keyword>
<dbReference type="SUPFAM" id="SSF57667">
    <property type="entry name" value="beta-beta-alpha zinc fingers"/>
    <property type="match status" value="1"/>
</dbReference>
<dbReference type="PANTHER" id="PTHR46179:SF13">
    <property type="entry name" value="C2H2-TYPE DOMAIN-CONTAINING PROTEIN"/>
    <property type="match status" value="1"/>
</dbReference>
<dbReference type="AlphaFoldDB" id="A0A6A5Z159"/>
<evidence type="ECO:0000256" key="8">
    <source>
        <dbReference type="PROSITE-ProRule" id="PRU00042"/>
    </source>
</evidence>
<dbReference type="PANTHER" id="PTHR46179">
    <property type="entry name" value="ZINC FINGER PROTEIN"/>
    <property type="match status" value="1"/>
</dbReference>
<dbReference type="OrthoDB" id="8922241at2759"/>
<dbReference type="GO" id="GO:0008270">
    <property type="term" value="F:zinc ion binding"/>
    <property type="evidence" value="ECO:0007669"/>
    <property type="project" value="UniProtKB-KW"/>
</dbReference>
<evidence type="ECO:0000256" key="2">
    <source>
        <dbReference type="ARBA" id="ARBA00022723"/>
    </source>
</evidence>
<organism evidence="10 11">
    <name type="scientific">Lophiotrema nucula</name>
    <dbReference type="NCBI Taxonomy" id="690887"/>
    <lineage>
        <taxon>Eukaryota</taxon>
        <taxon>Fungi</taxon>
        <taxon>Dikarya</taxon>
        <taxon>Ascomycota</taxon>
        <taxon>Pezizomycotina</taxon>
        <taxon>Dothideomycetes</taxon>
        <taxon>Pleosporomycetidae</taxon>
        <taxon>Pleosporales</taxon>
        <taxon>Lophiotremataceae</taxon>
        <taxon>Lophiotrema</taxon>
    </lineage>
</organism>
<name>A0A6A5Z159_9PLEO</name>
<dbReference type="Proteomes" id="UP000799770">
    <property type="component" value="Unassembled WGS sequence"/>
</dbReference>
<keyword evidence="5" id="KW-0805">Transcription regulation</keyword>
<keyword evidence="11" id="KW-1185">Reference proteome</keyword>
<protein>
    <recommendedName>
        <fullName evidence="9">C2H2-type domain-containing protein</fullName>
    </recommendedName>
</protein>
<evidence type="ECO:0000256" key="6">
    <source>
        <dbReference type="ARBA" id="ARBA00023163"/>
    </source>
</evidence>
<evidence type="ECO:0000313" key="10">
    <source>
        <dbReference type="EMBL" id="KAF2112794.1"/>
    </source>
</evidence>
<reference evidence="10" key="1">
    <citation type="journal article" date="2020" name="Stud. Mycol.">
        <title>101 Dothideomycetes genomes: a test case for predicting lifestyles and emergence of pathogens.</title>
        <authorList>
            <person name="Haridas S."/>
            <person name="Albert R."/>
            <person name="Binder M."/>
            <person name="Bloem J."/>
            <person name="Labutti K."/>
            <person name="Salamov A."/>
            <person name="Andreopoulos B."/>
            <person name="Baker S."/>
            <person name="Barry K."/>
            <person name="Bills G."/>
            <person name="Bluhm B."/>
            <person name="Cannon C."/>
            <person name="Castanera R."/>
            <person name="Culley D."/>
            <person name="Daum C."/>
            <person name="Ezra D."/>
            <person name="Gonzalez J."/>
            <person name="Henrissat B."/>
            <person name="Kuo A."/>
            <person name="Liang C."/>
            <person name="Lipzen A."/>
            <person name="Lutzoni F."/>
            <person name="Magnuson J."/>
            <person name="Mondo S."/>
            <person name="Nolan M."/>
            <person name="Ohm R."/>
            <person name="Pangilinan J."/>
            <person name="Park H.-J."/>
            <person name="Ramirez L."/>
            <person name="Alfaro M."/>
            <person name="Sun H."/>
            <person name="Tritt A."/>
            <person name="Yoshinaga Y."/>
            <person name="Zwiers L.-H."/>
            <person name="Turgeon B."/>
            <person name="Goodwin S."/>
            <person name="Spatafora J."/>
            <person name="Crous P."/>
            <person name="Grigoriev I."/>
        </authorList>
    </citation>
    <scope>NUCLEOTIDE SEQUENCE</scope>
    <source>
        <strain evidence="10">CBS 627.86</strain>
    </source>
</reference>
<accession>A0A6A5Z159</accession>
<comment type="subcellular location">
    <subcellularLocation>
        <location evidence="1">Nucleus</location>
    </subcellularLocation>
</comment>
<dbReference type="EMBL" id="ML977330">
    <property type="protein sequence ID" value="KAF2112794.1"/>
    <property type="molecule type" value="Genomic_DNA"/>
</dbReference>
<dbReference type="PROSITE" id="PS50157">
    <property type="entry name" value="ZINC_FINGER_C2H2_2"/>
    <property type="match status" value="1"/>
</dbReference>
<keyword evidence="7" id="KW-0539">Nucleus</keyword>
<evidence type="ECO:0000256" key="1">
    <source>
        <dbReference type="ARBA" id="ARBA00004123"/>
    </source>
</evidence>
<keyword evidence="3 8" id="KW-0863">Zinc-finger</keyword>
<feature type="domain" description="C2H2-type" evidence="9">
    <location>
        <begin position="45"/>
        <end position="73"/>
    </location>
</feature>
<dbReference type="PROSITE" id="PS00028">
    <property type="entry name" value="ZINC_FINGER_C2H2_1"/>
    <property type="match status" value="1"/>
</dbReference>
<keyword evidence="2" id="KW-0479">Metal-binding</keyword>
<evidence type="ECO:0000256" key="4">
    <source>
        <dbReference type="ARBA" id="ARBA00022833"/>
    </source>
</evidence>
<evidence type="ECO:0000259" key="9">
    <source>
        <dbReference type="PROSITE" id="PS50157"/>
    </source>
</evidence>
<dbReference type="InterPro" id="IPR036236">
    <property type="entry name" value="Znf_C2H2_sf"/>
</dbReference>
<dbReference type="Gene3D" id="3.30.160.60">
    <property type="entry name" value="Classic Zinc Finger"/>
    <property type="match status" value="1"/>
</dbReference>
<evidence type="ECO:0000256" key="3">
    <source>
        <dbReference type="ARBA" id="ARBA00022771"/>
    </source>
</evidence>
<proteinExistence type="predicted"/>
<dbReference type="SMART" id="SM00355">
    <property type="entry name" value="ZnF_C2H2"/>
    <property type="match status" value="2"/>
</dbReference>